<feature type="signal peptide" evidence="2">
    <location>
        <begin position="1"/>
        <end position="26"/>
    </location>
</feature>
<name>A0A1F7UJP9_9BACT</name>
<dbReference type="AlphaFoldDB" id="A0A1F7UJP9"/>
<feature type="region of interest" description="Disordered" evidence="1">
    <location>
        <begin position="27"/>
        <end position="47"/>
    </location>
</feature>
<protein>
    <submittedName>
        <fullName evidence="3">Uncharacterized protein</fullName>
    </submittedName>
</protein>
<accession>A0A1F7UJP9</accession>
<dbReference type="Proteomes" id="UP000176603">
    <property type="component" value="Unassembled WGS sequence"/>
</dbReference>
<evidence type="ECO:0000256" key="2">
    <source>
        <dbReference type="SAM" id="SignalP"/>
    </source>
</evidence>
<evidence type="ECO:0000313" key="3">
    <source>
        <dbReference type="EMBL" id="OGL78489.1"/>
    </source>
</evidence>
<proteinExistence type="predicted"/>
<evidence type="ECO:0000313" key="4">
    <source>
        <dbReference type="Proteomes" id="UP000176603"/>
    </source>
</evidence>
<organism evidence="3 4">
    <name type="scientific">Candidatus Uhrbacteria bacterium RIFCSPHIGHO2_12_FULL_60_25</name>
    <dbReference type="NCBI Taxonomy" id="1802399"/>
    <lineage>
        <taxon>Bacteria</taxon>
        <taxon>Candidatus Uhriibacteriota</taxon>
    </lineage>
</organism>
<feature type="chain" id="PRO_5009533049" evidence="2">
    <location>
        <begin position="27"/>
        <end position="419"/>
    </location>
</feature>
<dbReference type="EMBL" id="MGEH01000030">
    <property type="protein sequence ID" value="OGL78489.1"/>
    <property type="molecule type" value="Genomic_DNA"/>
</dbReference>
<gene>
    <name evidence="3" type="ORF">A3E39_00585</name>
</gene>
<sequence length="419" mass="44715">MRVYHATITYVSVFALLAAACGGSGAASSDDSDPAHDPADPSIQPALTIAPSHREPGVVLAGRWEWAAHATYILTSTEAMAVERLEVEMAAPDGATYDAADYRSIAVVNNGEILAEIAPAPGSRSWTFDVSTSPIRVVPGLETIIELWVAPNAPVPYADDPSEHGVARSGHASTLGIASGRTAEPWDATYRHALNLDATREDGTHIRVPPGLEPGPIMVMRRTIANVIMRSPNTGPLAEGEQDLLVFAVAADAFTAPASWRQIAIRFEKSAGVEVTGFRFFADDRELTESDEAYLDASGEPFLPADATVGMLYVRVEHERLSTSGTEYRLQGTVSGTAAGSFIRWEFARDAAHAVPYTGVLTSAGPLLVPTSSHPNFFLWSDESEPSDPSGIHPTTSADWTTDLYVPYLGPSSVSLTRP</sequence>
<evidence type="ECO:0000256" key="1">
    <source>
        <dbReference type="SAM" id="MobiDB-lite"/>
    </source>
</evidence>
<reference evidence="3 4" key="1">
    <citation type="journal article" date="2016" name="Nat. Commun.">
        <title>Thousands of microbial genomes shed light on interconnected biogeochemical processes in an aquifer system.</title>
        <authorList>
            <person name="Anantharaman K."/>
            <person name="Brown C.T."/>
            <person name="Hug L.A."/>
            <person name="Sharon I."/>
            <person name="Castelle C.J."/>
            <person name="Probst A.J."/>
            <person name="Thomas B.C."/>
            <person name="Singh A."/>
            <person name="Wilkins M.J."/>
            <person name="Karaoz U."/>
            <person name="Brodie E.L."/>
            <person name="Williams K.H."/>
            <person name="Hubbard S.S."/>
            <person name="Banfield J.F."/>
        </authorList>
    </citation>
    <scope>NUCLEOTIDE SEQUENCE [LARGE SCALE GENOMIC DNA]</scope>
</reference>
<keyword evidence="2" id="KW-0732">Signal</keyword>
<dbReference type="PROSITE" id="PS51257">
    <property type="entry name" value="PROKAR_LIPOPROTEIN"/>
    <property type="match status" value="1"/>
</dbReference>
<comment type="caution">
    <text evidence="3">The sequence shown here is derived from an EMBL/GenBank/DDBJ whole genome shotgun (WGS) entry which is preliminary data.</text>
</comment>